<gene>
    <name evidence="1" type="primary">ORF51281</name>
</gene>
<accession>A0A0B6Z6X8</accession>
<name>A0A0B6Z6X8_9EUPU</name>
<evidence type="ECO:0000313" key="1">
    <source>
        <dbReference type="EMBL" id="CEK64288.1"/>
    </source>
</evidence>
<reference evidence="1" key="1">
    <citation type="submission" date="2014-12" db="EMBL/GenBank/DDBJ databases">
        <title>Insight into the proteome of Arion vulgaris.</title>
        <authorList>
            <person name="Aradska J."/>
            <person name="Bulat T."/>
            <person name="Smidak R."/>
            <person name="Sarate P."/>
            <person name="Gangsoo J."/>
            <person name="Sialana F."/>
            <person name="Bilban M."/>
            <person name="Lubec G."/>
        </authorList>
    </citation>
    <scope>NUCLEOTIDE SEQUENCE</scope>
    <source>
        <tissue evidence="1">Skin</tissue>
    </source>
</reference>
<sequence>PQQELPALHVFNKDIDENVDENTEIAVDEIKLKEKEQSYADSSPGPETDNDIFIRNREKHVHFIIPVKDEAGSHDDVTFSNTTNISSCNSECEPQTNDSFVCDDSCALDINPVSNTDRNLSMISDNNPPVHTFN</sequence>
<feature type="non-terminal residue" evidence="1">
    <location>
        <position position="1"/>
    </location>
</feature>
<organism evidence="1">
    <name type="scientific">Arion vulgaris</name>
    <dbReference type="NCBI Taxonomy" id="1028688"/>
    <lineage>
        <taxon>Eukaryota</taxon>
        <taxon>Metazoa</taxon>
        <taxon>Spiralia</taxon>
        <taxon>Lophotrochozoa</taxon>
        <taxon>Mollusca</taxon>
        <taxon>Gastropoda</taxon>
        <taxon>Heterobranchia</taxon>
        <taxon>Euthyneura</taxon>
        <taxon>Panpulmonata</taxon>
        <taxon>Eupulmonata</taxon>
        <taxon>Stylommatophora</taxon>
        <taxon>Helicina</taxon>
        <taxon>Arionoidea</taxon>
        <taxon>Arionidae</taxon>
        <taxon>Arion</taxon>
    </lineage>
</organism>
<dbReference type="AlphaFoldDB" id="A0A0B6Z6X8"/>
<dbReference type="EMBL" id="HACG01017423">
    <property type="protein sequence ID" value="CEK64288.1"/>
    <property type="molecule type" value="Transcribed_RNA"/>
</dbReference>
<feature type="non-terminal residue" evidence="1">
    <location>
        <position position="134"/>
    </location>
</feature>
<protein>
    <submittedName>
        <fullName evidence="1">Uncharacterized protein</fullName>
    </submittedName>
</protein>
<proteinExistence type="predicted"/>